<dbReference type="PANTHER" id="PTHR38788:SF3">
    <property type="entry name" value="CLR5 DOMAIN-CONTAINING PROTEIN"/>
    <property type="match status" value="1"/>
</dbReference>
<dbReference type="Proteomes" id="UP000781932">
    <property type="component" value="Unassembled WGS sequence"/>
</dbReference>
<proteinExistence type="predicted"/>
<dbReference type="InterPro" id="IPR025676">
    <property type="entry name" value="Clr5_dom"/>
</dbReference>
<name>A0A9P6HSS1_9PEZI</name>
<dbReference type="EMBL" id="JAATWM020000063">
    <property type="protein sequence ID" value="KAF9869838.1"/>
    <property type="molecule type" value="Genomic_DNA"/>
</dbReference>
<dbReference type="AlphaFoldDB" id="A0A9P6HSS1"/>
<evidence type="ECO:0000259" key="1">
    <source>
        <dbReference type="Pfam" id="PF14420"/>
    </source>
</evidence>
<sequence>MPTRPRKVAINDREWEKLRHVIRQLYLQEDRTLKDVLVILGTLHNFHPSKSQLEGKLKQWHMTKNMTPMEWKYLAKRIQKRRNQGKESSVYLSGMSLRPTRIERSTSRYCYETAIEKAMKQDTEPWGEFTGDLVDRVWDDAYKNFLEVVQSQDCSAA</sequence>
<dbReference type="OrthoDB" id="539213at2759"/>
<dbReference type="Pfam" id="PF14420">
    <property type="entry name" value="Clr5"/>
    <property type="match status" value="1"/>
</dbReference>
<reference evidence="2" key="1">
    <citation type="submission" date="2020-03" db="EMBL/GenBank/DDBJ databases">
        <authorList>
            <person name="He L."/>
        </authorList>
    </citation>
    <scope>NUCLEOTIDE SEQUENCE</scope>
    <source>
        <strain evidence="2">CkLH20</strain>
    </source>
</reference>
<keyword evidence="3" id="KW-1185">Reference proteome</keyword>
<evidence type="ECO:0000313" key="2">
    <source>
        <dbReference type="EMBL" id="KAF9869838.1"/>
    </source>
</evidence>
<dbReference type="GeneID" id="62168424"/>
<reference evidence="2" key="2">
    <citation type="submission" date="2020-11" db="EMBL/GenBank/DDBJ databases">
        <title>Whole genome sequencing of Colletotrichum sp.</title>
        <authorList>
            <person name="Li H."/>
        </authorList>
    </citation>
    <scope>NUCLEOTIDE SEQUENCE</scope>
    <source>
        <strain evidence="2">CkLH20</strain>
    </source>
</reference>
<protein>
    <recommendedName>
        <fullName evidence="1">Clr5 domain-containing protein</fullName>
    </recommendedName>
</protein>
<accession>A0A9P6HSS1</accession>
<dbReference type="PANTHER" id="PTHR38788">
    <property type="entry name" value="CLR5 DOMAIN-CONTAINING PROTEIN"/>
    <property type="match status" value="1"/>
</dbReference>
<evidence type="ECO:0000313" key="3">
    <source>
        <dbReference type="Proteomes" id="UP000781932"/>
    </source>
</evidence>
<gene>
    <name evidence="2" type="ORF">CkaCkLH20_12637</name>
</gene>
<feature type="domain" description="Clr5" evidence="1">
    <location>
        <begin position="12"/>
        <end position="64"/>
    </location>
</feature>
<comment type="caution">
    <text evidence="2">The sequence shown here is derived from an EMBL/GenBank/DDBJ whole genome shotgun (WGS) entry which is preliminary data.</text>
</comment>
<dbReference type="RefSeq" id="XP_038739299.1">
    <property type="nucleotide sequence ID" value="XM_038895350.1"/>
</dbReference>
<organism evidence="2 3">
    <name type="scientific">Colletotrichum karsti</name>
    <dbReference type="NCBI Taxonomy" id="1095194"/>
    <lineage>
        <taxon>Eukaryota</taxon>
        <taxon>Fungi</taxon>
        <taxon>Dikarya</taxon>
        <taxon>Ascomycota</taxon>
        <taxon>Pezizomycotina</taxon>
        <taxon>Sordariomycetes</taxon>
        <taxon>Hypocreomycetidae</taxon>
        <taxon>Glomerellales</taxon>
        <taxon>Glomerellaceae</taxon>
        <taxon>Colletotrichum</taxon>
        <taxon>Colletotrichum boninense species complex</taxon>
    </lineage>
</organism>